<evidence type="ECO:0000256" key="1">
    <source>
        <dbReference type="ARBA" id="ARBA00005750"/>
    </source>
</evidence>
<dbReference type="EMBL" id="LQYT01000037">
    <property type="protein sequence ID" value="KYD19803.1"/>
    <property type="molecule type" value="Genomic_DNA"/>
</dbReference>
<dbReference type="Gene3D" id="3.20.20.140">
    <property type="entry name" value="Metal-dependent hydrolases"/>
    <property type="match status" value="1"/>
</dbReference>
<evidence type="ECO:0000313" key="6">
    <source>
        <dbReference type="EMBL" id="KYD19803.1"/>
    </source>
</evidence>
<keyword evidence="2 5" id="KW-0378">Hydrolase</keyword>
<proteinExistence type="inferred from homology"/>
<dbReference type="Pfam" id="PF19567">
    <property type="entry name" value="CpsB_CapC"/>
    <property type="match status" value="1"/>
</dbReference>
<dbReference type="PANTHER" id="PTHR39181:SF1">
    <property type="entry name" value="TYROSINE-PROTEIN PHOSPHATASE YWQE"/>
    <property type="match status" value="1"/>
</dbReference>
<dbReference type="AlphaFoldDB" id="A0A150M5K4"/>
<organism evidence="6 7">
    <name type="scientific">Caldibacillus debilis</name>
    <dbReference type="NCBI Taxonomy" id="301148"/>
    <lineage>
        <taxon>Bacteria</taxon>
        <taxon>Bacillati</taxon>
        <taxon>Bacillota</taxon>
        <taxon>Bacilli</taxon>
        <taxon>Bacillales</taxon>
        <taxon>Bacillaceae</taxon>
        <taxon>Caldibacillus</taxon>
    </lineage>
</organism>
<evidence type="ECO:0000256" key="3">
    <source>
        <dbReference type="ARBA" id="ARBA00022912"/>
    </source>
</evidence>
<comment type="caution">
    <text evidence="6">The sequence shown here is derived from an EMBL/GenBank/DDBJ whole genome shotgun (WGS) entry which is preliminary data.</text>
</comment>
<dbReference type="RefSeq" id="WP_061568651.1">
    <property type="nucleotide sequence ID" value="NZ_LQYT01000037.1"/>
</dbReference>
<dbReference type="OrthoDB" id="9788539at2"/>
<keyword evidence="3 5" id="KW-0904">Protein phosphatase</keyword>
<name>A0A150M5K4_9BACI</name>
<gene>
    <name evidence="6" type="ORF">B4135_0702</name>
</gene>
<evidence type="ECO:0000256" key="5">
    <source>
        <dbReference type="PIRNR" id="PIRNR016557"/>
    </source>
</evidence>
<reference evidence="6 7" key="1">
    <citation type="submission" date="2016-01" db="EMBL/GenBank/DDBJ databases">
        <title>Draft Genome Sequences of Seven Thermophilic Sporeformers Isolated from Foods.</title>
        <authorList>
            <person name="Berendsen E.M."/>
            <person name="Wells-Bennik M.H."/>
            <person name="Krawcyk A.O."/>
            <person name="De Jong A."/>
            <person name="Holsappel S."/>
            <person name="Eijlander R.T."/>
            <person name="Kuipers O.P."/>
        </authorList>
    </citation>
    <scope>NUCLEOTIDE SEQUENCE [LARGE SCALE GENOMIC DNA]</scope>
    <source>
        <strain evidence="6 7">B4135</strain>
    </source>
</reference>
<dbReference type="PIRSF" id="PIRSF016557">
    <property type="entry name" value="Caps_synth_CpsB"/>
    <property type="match status" value="1"/>
</dbReference>
<evidence type="ECO:0000256" key="4">
    <source>
        <dbReference type="ARBA" id="ARBA00051722"/>
    </source>
</evidence>
<dbReference type="InterPro" id="IPR016667">
    <property type="entry name" value="Caps_polysacc_synth_CpsB/CapC"/>
</dbReference>
<comment type="similarity">
    <text evidence="1 5">Belongs to the metallo-dependent hydrolases superfamily. CpsB/CapC family.</text>
</comment>
<dbReference type="STRING" id="301148.B4135_0702"/>
<dbReference type="PANTHER" id="PTHR39181">
    <property type="entry name" value="TYROSINE-PROTEIN PHOSPHATASE YWQE"/>
    <property type="match status" value="1"/>
</dbReference>
<protein>
    <recommendedName>
        <fullName evidence="5">Tyrosine-protein phosphatase</fullName>
        <ecNumber evidence="5">3.1.3.48</ecNumber>
    </recommendedName>
</protein>
<dbReference type="GO" id="GO:0030145">
    <property type="term" value="F:manganese ion binding"/>
    <property type="evidence" value="ECO:0007669"/>
    <property type="project" value="UniProtKB-UniRule"/>
</dbReference>
<comment type="catalytic activity">
    <reaction evidence="4 5">
        <text>O-phospho-L-tyrosyl-[protein] + H2O = L-tyrosyl-[protein] + phosphate</text>
        <dbReference type="Rhea" id="RHEA:10684"/>
        <dbReference type="Rhea" id="RHEA-COMP:10136"/>
        <dbReference type="Rhea" id="RHEA-COMP:20101"/>
        <dbReference type="ChEBI" id="CHEBI:15377"/>
        <dbReference type="ChEBI" id="CHEBI:43474"/>
        <dbReference type="ChEBI" id="CHEBI:46858"/>
        <dbReference type="ChEBI" id="CHEBI:61978"/>
        <dbReference type="EC" id="3.1.3.48"/>
    </reaction>
</comment>
<evidence type="ECO:0000256" key="2">
    <source>
        <dbReference type="ARBA" id="ARBA00022801"/>
    </source>
</evidence>
<dbReference type="GO" id="GO:0004725">
    <property type="term" value="F:protein tyrosine phosphatase activity"/>
    <property type="evidence" value="ECO:0007669"/>
    <property type="project" value="UniProtKB-UniRule"/>
</dbReference>
<dbReference type="SUPFAM" id="SSF89550">
    <property type="entry name" value="PHP domain-like"/>
    <property type="match status" value="1"/>
</dbReference>
<dbReference type="Proteomes" id="UP000075683">
    <property type="component" value="Unassembled WGS sequence"/>
</dbReference>
<dbReference type="InterPro" id="IPR016195">
    <property type="entry name" value="Pol/histidinol_Pase-like"/>
</dbReference>
<sequence length="254" mass="28472">MIDIHCHILPGVDDGAKNLEEAVEMAREAVKEGIEKIIVTPHHKLRAFDNPRSKVSEKTAELNSVFADEGIPLSLSVGQEIRIFGELPQALETGEIAPLNDSRYLLIEFPSNHVPSYTDRLFYELQLKGYVPVIAHPERNQQLTEQPDKLYDLVEKGALSQVTAASVCGLFGKKIQDFSFRLIEANLVHFVASDAHNTGSRGFRMAEALDAIEKRFGLDTLGIFLENGRLAAENQTVYKEIPEKIKRKRLFGIF</sequence>
<dbReference type="PATRIC" id="fig|301148.3.peg.3081"/>
<accession>A0A150M5K4</accession>
<dbReference type="EC" id="3.1.3.48" evidence="5"/>
<evidence type="ECO:0000313" key="7">
    <source>
        <dbReference type="Proteomes" id="UP000075683"/>
    </source>
</evidence>